<organism evidence="1">
    <name type="scientific">Anopheles darlingi</name>
    <name type="common">Mosquito</name>
    <dbReference type="NCBI Taxonomy" id="43151"/>
    <lineage>
        <taxon>Eukaryota</taxon>
        <taxon>Metazoa</taxon>
        <taxon>Ecdysozoa</taxon>
        <taxon>Arthropoda</taxon>
        <taxon>Hexapoda</taxon>
        <taxon>Insecta</taxon>
        <taxon>Pterygota</taxon>
        <taxon>Neoptera</taxon>
        <taxon>Endopterygota</taxon>
        <taxon>Diptera</taxon>
        <taxon>Nematocera</taxon>
        <taxon>Culicoidea</taxon>
        <taxon>Culicidae</taxon>
        <taxon>Anophelinae</taxon>
        <taxon>Anopheles</taxon>
    </lineage>
</organism>
<proteinExistence type="predicted"/>
<accession>A0A2M4DNF1</accession>
<name>A0A2M4DNF1_ANODA</name>
<dbReference type="AlphaFoldDB" id="A0A2M4DNF1"/>
<evidence type="ECO:0000313" key="1">
    <source>
        <dbReference type="EMBL" id="MBW79096.1"/>
    </source>
</evidence>
<protein>
    <submittedName>
        <fullName evidence="1">Putative secreted protein</fullName>
    </submittedName>
</protein>
<reference evidence="1" key="1">
    <citation type="submission" date="2018-01" db="EMBL/GenBank/DDBJ databases">
        <title>An insight into the sialome of Amazonian anophelines.</title>
        <authorList>
            <person name="Ribeiro J.M."/>
            <person name="Scarpassa V."/>
            <person name="Calvo E."/>
        </authorList>
    </citation>
    <scope>NUCLEOTIDE SEQUENCE</scope>
</reference>
<sequence length="82" mass="8926">MRKQCSPRTCLVSPTLGILCSTAEHAVNAIRTIHHLLAAEWLVAVVVPEVVVPQEVTVMMVHLSEAELVVVCQVVVVLRQSS</sequence>
<dbReference type="EMBL" id="GGFL01014918">
    <property type="protein sequence ID" value="MBW79096.1"/>
    <property type="molecule type" value="Transcribed_RNA"/>
</dbReference>